<dbReference type="PANTHER" id="PTHR48109:SF4">
    <property type="entry name" value="DIHYDROOROTATE DEHYDROGENASE (QUINONE), MITOCHONDRIAL"/>
    <property type="match status" value="1"/>
</dbReference>
<dbReference type="PROSITE" id="PS00912">
    <property type="entry name" value="DHODEHASE_2"/>
    <property type="match status" value="1"/>
</dbReference>
<comment type="cofactor">
    <cofactor evidence="11">
        <name>FMN</name>
        <dbReference type="ChEBI" id="CHEBI:58210"/>
    </cofactor>
    <text evidence="11">Binds 1 FMN per subunit.</text>
</comment>
<keyword evidence="5 11" id="KW-0285">Flavoprotein</keyword>
<dbReference type="NCBIfam" id="NF003652">
    <property type="entry name" value="PRK05286.2-5"/>
    <property type="match status" value="1"/>
</dbReference>
<comment type="catalytic activity">
    <reaction evidence="10 11">
        <text>(S)-dihydroorotate + a quinone = orotate + a quinol</text>
        <dbReference type="Rhea" id="RHEA:30187"/>
        <dbReference type="ChEBI" id="CHEBI:24646"/>
        <dbReference type="ChEBI" id="CHEBI:30839"/>
        <dbReference type="ChEBI" id="CHEBI:30864"/>
        <dbReference type="ChEBI" id="CHEBI:132124"/>
        <dbReference type="EC" id="1.3.5.2"/>
    </reaction>
</comment>
<dbReference type="AlphaFoldDB" id="A0AAW9RQL4"/>
<dbReference type="EC" id="1.3.5.2" evidence="11"/>
<evidence type="ECO:0000256" key="2">
    <source>
        <dbReference type="ARBA" id="ARBA00004370"/>
    </source>
</evidence>
<dbReference type="CDD" id="cd04738">
    <property type="entry name" value="DHOD_2_like"/>
    <property type="match status" value="1"/>
</dbReference>
<dbReference type="Gene3D" id="3.20.20.70">
    <property type="entry name" value="Aldolase class I"/>
    <property type="match status" value="1"/>
</dbReference>
<keyword evidence="7 11" id="KW-0665">Pyrimidine biosynthesis</keyword>
<feature type="binding site" evidence="11">
    <location>
        <position position="66"/>
    </location>
    <ligand>
        <name>substrate</name>
    </ligand>
</feature>
<feature type="binding site" evidence="11">
    <location>
        <position position="217"/>
    </location>
    <ligand>
        <name>FMN</name>
        <dbReference type="ChEBI" id="CHEBI:58210"/>
    </ligand>
</feature>
<evidence type="ECO:0000313" key="14">
    <source>
        <dbReference type="Proteomes" id="UP001378188"/>
    </source>
</evidence>
<keyword evidence="9 11" id="KW-0472">Membrane</keyword>
<evidence type="ECO:0000256" key="10">
    <source>
        <dbReference type="ARBA" id="ARBA00048639"/>
    </source>
</evidence>
<accession>A0AAW9RQL4</accession>
<dbReference type="SUPFAM" id="SSF51395">
    <property type="entry name" value="FMN-linked oxidoreductases"/>
    <property type="match status" value="1"/>
</dbReference>
<keyword evidence="8 11" id="KW-0560">Oxidoreductase</keyword>
<feature type="binding site" evidence="11">
    <location>
        <begin position="317"/>
        <end position="318"/>
    </location>
    <ligand>
        <name>FMN</name>
        <dbReference type="ChEBI" id="CHEBI:58210"/>
    </ligand>
</feature>
<dbReference type="GO" id="GO:0005737">
    <property type="term" value="C:cytoplasm"/>
    <property type="evidence" value="ECO:0007669"/>
    <property type="project" value="InterPro"/>
</dbReference>
<feature type="binding site" evidence="11">
    <location>
        <begin position="246"/>
        <end position="247"/>
    </location>
    <ligand>
        <name>substrate</name>
    </ligand>
</feature>
<dbReference type="NCBIfam" id="TIGR01036">
    <property type="entry name" value="pyrD_sub2"/>
    <property type="match status" value="1"/>
</dbReference>
<dbReference type="HAMAP" id="MF_00225">
    <property type="entry name" value="DHO_dh_type2"/>
    <property type="match status" value="1"/>
</dbReference>
<dbReference type="NCBIfam" id="NF003645">
    <property type="entry name" value="PRK05286.1-2"/>
    <property type="match status" value="1"/>
</dbReference>
<gene>
    <name evidence="11" type="primary">pyrD</name>
    <name evidence="13" type="ORF">V3328_13715</name>
</gene>
<name>A0AAW9RQL4_9HYPH</name>
<evidence type="ECO:0000256" key="7">
    <source>
        <dbReference type="ARBA" id="ARBA00022975"/>
    </source>
</evidence>
<dbReference type="InterPro" id="IPR001295">
    <property type="entry name" value="Dihydroorotate_DH_CS"/>
</dbReference>
<dbReference type="EMBL" id="JAZHOF010000005">
    <property type="protein sequence ID" value="MEJ8572542.1"/>
    <property type="molecule type" value="Genomic_DNA"/>
</dbReference>
<evidence type="ECO:0000256" key="9">
    <source>
        <dbReference type="ARBA" id="ARBA00023136"/>
    </source>
</evidence>
<feature type="binding site" evidence="11">
    <location>
        <position position="177"/>
    </location>
    <ligand>
        <name>substrate</name>
    </ligand>
</feature>
<keyword evidence="6 11" id="KW-0288">FMN</keyword>
<dbReference type="GO" id="GO:0006207">
    <property type="term" value="P:'de novo' pyrimidine nucleobase biosynthetic process"/>
    <property type="evidence" value="ECO:0007669"/>
    <property type="project" value="UniProtKB-UniRule"/>
</dbReference>
<feature type="binding site" evidence="11">
    <location>
        <position position="141"/>
    </location>
    <ligand>
        <name>FMN</name>
        <dbReference type="ChEBI" id="CHEBI:58210"/>
    </ligand>
</feature>
<feature type="binding site" evidence="11">
    <location>
        <begin position="111"/>
        <end position="115"/>
    </location>
    <ligand>
        <name>substrate</name>
    </ligand>
</feature>
<feature type="binding site" evidence="11">
    <location>
        <position position="296"/>
    </location>
    <ligand>
        <name>FMN</name>
        <dbReference type="ChEBI" id="CHEBI:58210"/>
    </ligand>
</feature>
<protein>
    <recommendedName>
        <fullName evidence="11">Dihydroorotate dehydrogenase (quinone)</fullName>
        <ecNumber evidence="11">1.3.5.2</ecNumber>
    </recommendedName>
    <alternativeName>
        <fullName evidence="11">DHOdehase</fullName>
        <shortName evidence="11">DHOD</shortName>
        <shortName evidence="11">DHODase</shortName>
    </alternativeName>
    <alternativeName>
        <fullName evidence="11">Dihydroorotate oxidase</fullName>
    </alternativeName>
</protein>
<evidence type="ECO:0000313" key="13">
    <source>
        <dbReference type="EMBL" id="MEJ8572542.1"/>
    </source>
</evidence>
<evidence type="ECO:0000256" key="6">
    <source>
        <dbReference type="ARBA" id="ARBA00022643"/>
    </source>
</evidence>
<dbReference type="InterPro" id="IPR005720">
    <property type="entry name" value="Dihydroorotate_DH_cat"/>
</dbReference>
<dbReference type="GO" id="GO:0005886">
    <property type="term" value="C:plasma membrane"/>
    <property type="evidence" value="ECO:0007669"/>
    <property type="project" value="UniProtKB-SubCell"/>
</dbReference>
<dbReference type="GO" id="GO:0106430">
    <property type="term" value="F:dihydroorotate dehydrogenase (quinone) activity"/>
    <property type="evidence" value="ECO:0007669"/>
    <property type="project" value="UniProtKB-EC"/>
</dbReference>
<keyword evidence="14" id="KW-1185">Reference proteome</keyword>
<keyword evidence="11" id="KW-1003">Cell membrane</keyword>
<evidence type="ECO:0000256" key="8">
    <source>
        <dbReference type="ARBA" id="ARBA00023002"/>
    </source>
</evidence>
<comment type="function">
    <text evidence="1 11">Catalyzes the conversion of dihydroorotate to orotate with quinone as electron acceptor.</text>
</comment>
<evidence type="ECO:0000256" key="3">
    <source>
        <dbReference type="ARBA" id="ARBA00005161"/>
    </source>
</evidence>
<dbReference type="Pfam" id="PF01180">
    <property type="entry name" value="DHO_dh"/>
    <property type="match status" value="1"/>
</dbReference>
<evidence type="ECO:0000256" key="1">
    <source>
        <dbReference type="ARBA" id="ARBA00003125"/>
    </source>
</evidence>
<evidence type="ECO:0000259" key="12">
    <source>
        <dbReference type="Pfam" id="PF01180"/>
    </source>
</evidence>
<organism evidence="13 14">
    <name type="scientific">Microbaculum marinum</name>
    <dbReference type="NCBI Taxonomy" id="1764581"/>
    <lineage>
        <taxon>Bacteria</taxon>
        <taxon>Pseudomonadati</taxon>
        <taxon>Pseudomonadota</taxon>
        <taxon>Alphaproteobacteria</taxon>
        <taxon>Hyphomicrobiales</taxon>
        <taxon>Tepidamorphaceae</taxon>
        <taxon>Microbaculum</taxon>
    </lineage>
</organism>
<feature type="binding site" evidence="11">
    <location>
        <position position="245"/>
    </location>
    <ligand>
        <name>FMN</name>
        <dbReference type="ChEBI" id="CHEBI:58210"/>
    </ligand>
</feature>
<comment type="similarity">
    <text evidence="4 11">Belongs to the dihydroorotate dehydrogenase family. Type 2 subfamily.</text>
</comment>
<proteinExistence type="inferred from homology"/>
<feature type="binding site" evidence="11">
    <location>
        <position position="172"/>
    </location>
    <ligand>
        <name>substrate</name>
    </ligand>
</feature>
<feature type="binding site" evidence="11">
    <location>
        <position position="267"/>
    </location>
    <ligand>
        <name>FMN</name>
        <dbReference type="ChEBI" id="CHEBI:58210"/>
    </ligand>
</feature>
<dbReference type="PANTHER" id="PTHR48109">
    <property type="entry name" value="DIHYDROOROTATE DEHYDROGENASE (QUINONE), MITOCHONDRIAL-RELATED"/>
    <property type="match status" value="1"/>
</dbReference>
<feature type="binding site" evidence="11">
    <location>
        <position position="86"/>
    </location>
    <ligand>
        <name>FMN</name>
        <dbReference type="ChEBI" id="CHEBI:58210"/>
    </ligand>
</feature>
<comment type="subcellular location">
    <subcellularLocation>
        <location evidence="11">Cell membrane</location>
        <topology evidence="11">Peripheral membrane protein</topology>
    </subcellularLocation>
    <subcellularLocation>
        <location evidence="2">Membrane</location>
    </subcellularLocation>
</comment>
<reference evidence="13 14" key="1">
    <citation type="submission" date="2024-02" db="EMBL/GenBank/DDBJ databases">
        <title>Genome analysis and characterization of Microbaculum marinisediminis sp. nov., isolated from marine sediment.</title>
        <authorList>
            <person name="Du Z.-J."/>
            <person name="Ye Y.-Q."/>
            <person name="Zhang Z.-R."/>
            <person name="Yuan S.-M."/>
            <person name="Zhang X.-Y."/>
        </authorList>
    </citation>
    <scope>NUCLEOTIDE SEQUENCE [LARGE SCALE GENOMIC DNA]</scope>
    <source>
        <strain evidence="13 14">SDUM1044001</strain>
    </source>
</reference>
<comment type="pathway">
    <text evidence="3 11">Pyrimidine metabolism; UMP biosynthesis via de novo pathway; orotate from (S)-dihydroorotate (quinone route): step 1/1.</text>
</comment>
<dbReference type="InterPro" id="IPR050074">
    <property type="entry name" value="DHO_dehydrogenase"/>
</dbReference>
<dbReference type="InterPro" id="IPR005719">
    <property type="entry name" value="Dihydroorotate_DH_2"/>
</dbReference>
<evidence type="ECO:0000256" key="11">
    <source>
        <dbReference type="HAMAP-Rule" id="MF_00225"/>
    </source>
</evidence>
<sequence length="364" mass="38968">MTGLLERIGGPVLRAIDPERAHDLAIAVLRTGLVNRRPSPDDERLRVRLWNLDFRNPVGMAAGFDKNGDVPDALLGLGFGFVEIGTVAPRPQPGNPKPRVFRLSADEAAINRYGFNTKGQDAVTANLARRDRRRSGILGINIGANKDSEDRTADYVAGVAAFAEHADYLAVNISSPNTPGLRDLHHDLALEDLLARVSAERDRQTAATGRRVPLLLKIAPDLEDADLDAIAGAYGRHRFEGLIVSNTTLSRSGLADPQASEAGGLSGRPLFRRSTIILARLRQRVGPGVPLIGVGGIDSGATAYEKIRAGACLVQVYTGLVFKGPGLVDTIKRDLLEALRRDGLSSISDAVGTGTDDWARQDIG</sequence>
<evidence type="ECO:0000256" key="5">
    <source>
        <dbReference type="ARBA" id="ARBA00022630"/>
    </source>
</evidence>
<comment type="caution">
    <text evidence="13">The sequence shown here is derived from an EMBL/GenBank/DDBJ whole genome shotgun (WGS) entry which is preliminary data.</text>
</comment>
<dbReference type="RefSeq" id="WP_340330240.1">
    <property type="nucleotide sequence ID" value="NZ_JAZHOF010000005.1"/>
</dbReference>
<evidence type="ECO:0000256" key="4">
    <source>
        <dbReference type="ARBA" id="ARBA00005359"/>
    </source>
</evidence>
<dbReference type="Proteomes" id="UP001378188">
    <property type="component" value="Unassembled WGS sequence"/>
</dbReference>
<feature type="domain" description="Dihydroorotate dehydrogenase catalytic" evidence="12">
    <location>
        <begin position="45"/>
        <end position="339"/>
    </location>
</feature>
<feature type="binding site" evidence="11">
    <location>
        <position position="172"/>
    </location>
    <ligand>
        <name>FMN</name>
        <dbReference type="ChEBI" id="CHEBI:58210"/>
    </ligand>
</feature>
<feature type="binding site" evidence="11">
    <location>
        <begin position="62"/>
        <end position="66"/>
    </location>
    <ligand>
        <name>FMN</name>
        <dbReference type="ChEBI" id="CHEBI:58210"/>
    </ligand>
</feature>
<feature type="active site" description="Nucleophile" evidence="11">
    <location>
        <position position="175"/>
    </location>
</feature>
<dbReference type="InterPro" id="IPR013785">
    <property type="entry name" value="Aldolase_TIM"/>
</dbReference>
<dbReference type="GO" id="GO:0044205">
    <property type="term" value="P:'de novo' UMP biosynthetic process"/>
    <property type="evidence" value="ECO:0007669"/>
    <property type="project" value="UniProtKB-UniRule"/>
</dbReference>
<comment type="subunit">
    <text evidence="11">Monomer.</text>
</comment>